<evidence type="ECO:0000259" key="8">
    <source>
        <dbReference type="PROSITE" id="PS50112"/>
    </source>
</evidence>
<dbReference type="InterPro" id="IPR011006">
    <property type="entry name" value="CheY-like_superfamily"/>
</dbReference>
<keyword evidence="11" id="KW-1185">Reference proteome</keyword>
<dbReference type="InterPro" id="IPR001789">
    <property type="entry name" value="Sig_transdc_resp-reg_receiver"/>
</dbReference>
<keyword evidence="3 5" id="KW-0597">Phosphoprotein</keyword>
<dbReference type="InterPro" id="IPR003594">
    <property type="entry name" value="HATPase_dom"/>
</dbReference>
<dbReference type="SUPFAM" id="SSF47384">
    <property type="entry name" value="Homodimeric domain of signal transducing histidine kinase"/>
    <property type="match status" value="1"/>
</dbReference>
<reference evidence="10" key="1">
    <citation type="submission" date="2022-03" db="EMBL/GenBank/DDBJ databases">
        <title>Genome Identification and Characterization of new species Bdellovibrio reynosense LBG001 sp. nov. from a Mexico soil sample.</title>
        <authorList>
            <person name="Camilli A."/>
            <person name="Ajao Y."/>
            <person name="Guo X."/>
        </authorList>
    </citation>
    <scope>NUCLEOTIDE SEQUENCE</scope>
    <source>
        <strain evidence="10">LBG001</strain>
    </source>
</reference>
<dbReference type="SUPFAM" id="SSF52172">
    <property type="entry name" value="CheY-like"/>
    <property type="match status" value="2"/>
</dbReference>
<dbReference type="CDD" id="cd00082">
    <property type="entry name" value="HisKA"/>
    <property type="match status" value="1"/>
</dbReference>
<dbReference type="CDD" id="cd17546">
    <property type="entry name" value="REC_hyHK_CKI1_RcsC-like"/>
    <property type="match status" value="1"/>
</dbReference>
<evidence type="ECO:0000256" key="5">
    <source>
        <dbReference type="PROSITE-ProRule" id="PRU00169"/>
    </source>
</evidence>
<dbReference type="InterPro" id="IPR001610">
    <property type="entry name" value="PAC"/>
</dbReference>
<feature type="modified residue" description="4-aspartylphosphate" evidence="5">
    <location>
        <position position="606"/>
    </location>
</feature>
<dbReference type="SMART" id="SM00091">
    <property type="entry name" value="PAS"/>
    <property type="match status" value="1"/>
</dbReference>
<dbReference type="InterPro" id="IPR005467">
    <property type="entry name" value="His_kinase_dom"/>
</dbReference>
<dbReference type="CDD" id="cd16922">
    <property type="entry name" value="HATPase_EvgS-ArcB-TorS-like"/>
    <property type="match status" value="1"/>
</dbReference>
<dbReference type="CDD" id="cd00130">
    <property type="entry name" value="PAS"/>
    <property type="match status" value="1"/>
</dbReference>
<dbReference type="PROSITE" id="PS50109">
    <property type="entry name" value="HIS_KIN"/>
    <property type="match status" value="1"/>
</dbReference>
<comment type="catalytic activity">
    <reaction evidence="1">
        <text>ATP + protein L-histidine = ADP + protein N-phospho-L-histidine.</text>
        <dbReference type="EC" id="2.7.13.3"/>
    </reaction>
</comment>
<dbReference type="EC" id="2.7.13.3" evidence="2"/>
<dbReference type="SMART" id="SM00388">
    <property type="entry name" value="HisKA"/>
    <property type="match status" value="1"/>
</dbReference>
<dbReference type="InterPro" id="IPR004358">
    <property type="entry name" value="Sig_transdc_His_kin-like_C"/>
</dbReference>
<dbReference type="PROSITE" id="PS50113">
    <property type="entry name" value="PAC"/>
    <property type="match status" value="1"/>
</dbReference>
<dbReference type="Pfam" id="PF00072">
    <property type="entry name" value="Response_reg"/>
    <property type="match status" value="2"/>
</dbReference>
<evidence type="ECO:0000256" key="3">
    <source>
        <dbReference type="ARBA" id="ARBA00022553"/>
    </source>
</evidence>
<dbReference type="SUPFAM" id="SSF55874">
    <property type="entry name" value="ATPase domain of HSP90 chaperone/DNA topoisomerase II/histidine kinase"/>
    <property type="match status" value="1"/>
</dbReference>
<evidence type="ECO:0000256" key="4">
    <source>
        <dbReference type="ARBA" id="ARBA00023012"/>
    </source>
</evidence>
<dbReference type="PANTHER" id="PTHR45339">
    <property type="entry name" value="HYBRID SIGNAL TRANSDUCTION HISTIDINE KINASE J"/>
    <property type="match status" value="1"/>
</dbReference>
<name>A0ABY4C7V7_9BACT</name>
<dbReference type="NCBIfam" id="TIGR00229">
    <property type="entry name" value="sensory_box"/>
    <property type="match status" value="1"/>
</dbReference>
<dbReference type="PANTHER" id="PTHR45339:SF1">
    <property type="entry name" value="HYBRID SIGNAL TRANSDUCTION HISTIDINE KINASE J"/>
    <property type="match status" value="1"/>
</dbReference>
<dbReference type="RefSeq" id="WP_243537048.1">
    <property type="nucleotide sequence ID" value="NZ_CP093442.1"/>
</dbReference>
<feature type="domain" description="PAS" evidence="8">
    <location>
        <begin position="157"/>
        <end position="227"/>
    </location>
</feature>
<dbReference type="Pfam" id="PF00512">
    <property type="entry name" value="HisKA"/>
    <property type="match status" value="1"/>
</dbReference>
<dbReference type="Gene3D" id="3.30.450.20">
    <property type="entry name" value="PAS domain"/>
    <property type="match status" value="1"/>
</dbReference>
<organism evidence="10 11">
    <name type="scientific">Bdellovibrio reynosensis</name>
    <dbReference type="NCBI Taxonomy" id="2835041"/>
    <lineage>
        <taxon>Bacteria</taxon>
        <taxon>Pseudomonadati</taxon>
        <taxon>Bdellovibrionota</taxon>
        <taxon>Bdellovibrionia</taxon>
        <taxon>Bdellovibrionales</taxon>
        <taxon>Pseudobdellovibrionaceae</taxon>
        <taxon>Bdellovibrio</taxon>
    </lineage>
</organism>
<dbReference type="Gene3D" id="3.40.50.2300">
    <property type="match status" value="2"/>
</dbReference>
<dbReference type="SMART" id="SM00086">
    <property type="entry name" value="PAC"/>
    <property type="match status" value="1"/>
</dbReference>
<evidence type="ECO:0000256" key="1">
    <source>
        <dbReference type="ARBA" id="ARBA00000085"/>
    </source>
</evidence>
<feature type="domain" description="Histidine kinase" evidence="6">
    <location>
        <begin position="300"/>
        <end position="525"/>
    </location>
</feature>
<dbReference type="Pfam" id="PF02518">
    <property type="entry name" value="HATPase_c"/>
    <property type="match status" value="1"/>
</dbReference>
<dbReference type="PROSITE" id="PS50112">
    <property type="entry name" value="PAS"/>
    <property type="match status" value="1"/>
</dbReference>
<dbReference type="InterPro" id="IPR000700">
    <property type="entry name" value="PAS-assoc_C"/>
</dbReference>
<dbReference type="InterPro" id="IPR035965">
    <property type="entry name" value="PAS-like_dom_sf"/>
</dbReference>
<dbReference type="InterPro" id="IPR000014">
    <property type="entry name" value="PAS"/>
</dbReference>
<dbReference type="EMBL" id="CP093442">
    <property type="protein sequence ID" value="UOF00874.1"/>
    <property type="molecule type" value="Genomic_DNA"/>
</dbReference>
<dbReference type="PRINTS" id="PR00344">
    <property type="entry name" value="BCTRLSENSOR"/>
</dbReference>
<evidence type="ECO:0000259" key="6">
    <source>
        <dbReference type="PROSITE" id="PS50109"/>
    </source>
</evidence>
<evidence type="ECO:0000313" key="11">
    <source>
        <dbReference type="Proteomes" id="UP000830116"/>
    </source>
</evidence>
<feature type="modified residue" description="4-aspartylphosphate" evidence="5">
    <location>
        <position position="54"/>
    </location>
</feature>
<dbReference type="InterPro" id="IPR003661">
    <property type="entry name" value="HisK_dim/P_dom"/>
</dbReference>
<feature type="domain" description="PAC" evidence="9">
    <location>
        <begin position="230"/>
        <end position="282"/>
    </location>
</feature>
<dbReference type="SMART" id="SM00387">
    <property type="entry name" value="HATPase_c"/>
    <property type="match status" value="1"/>
</dbReference>
<dbReference type="InterPro" id="IPR036890">
    <property type="entry name" value="HATPase_C_sf"/>
</dbReference>
<dbReference type="Gene3D" id="1.10.287.130">
    <property type="match status" value="1"/>
</dbReference>
<evidence type="ECO:0000256" key="2">
    <source>
        <dbReference type="ARBA" id="ARBA00012438"/>
    </source>
</evidence>
<sequence length="683" mass="77482">MSNVDVLIVDDRIDGLIALEAVLNQPDITLVKAQSGQEALDLLDHYDFGLILLDVQMPGMDGFETASRIRQHPRYKLRPIIFVTAINKDDQYIYKGYEVGGVDYIFKPFEPQILRSKVQVFADLYRKAQRLREQTEIIRESERRERYLRLTELELESLKRYRNLANAIPHVVWRAKADGGMEYFNEFWSSYTGFSQEASVGSGWQLAMHHDDLKNFLKLWLGAMTEGCAFESECRIIDKDGNYRWFWIKAVAELNSAGQIMNWLGTCTDIHDRKMTEIRLVTAEREAKAANRAKTSFLANMSHEIRTPMNVILGFTELMLDSNQTHEKRTQCIHTVQRNAGHLLKIIDEILDISKVESGMMTIENIDVNFATLLSDTNALMQLPAKDRGIELKFNLRSPIPRFIKCDPTRLRQIMNNLIGNAIKFTPHGSVTISVEWLPDQGQNGRSLLHIHVIDTGVGIKPENVERLFKPFVQEDASTTRKFGGTGLGLSLSRELARALGGDIKLIASESGKGSHFMIEIETTSTKEAPFLENLEFNISSRGGKSIKMDNRLHGMKILLVEDVADNQALMLHFLNIAGADVEIASDGIEAIEKASSNYYDVILMDVQMPHIDGYEATRQLRDKGYDGLIIALTAHALPEEKDRSIEAGCDEHITKPIQFNELVELLLDLRSEMRFVGEERVH</sequence>
<dbReference type="Proteomes" id="UP000830116">
    <property type="component" value="Chromosome"/>
</dbReference>
<feature type="domain" description="Response regulatory" evidence="7">
    <location>
        <begin position="557"/>
        <end position="671"/>
    </location>
</feature>
<dbReference type="InterPro" id="IPR013655">
    <property type="entry name" value="PAS_fold_3"/>
</dbReference>
<feature type="domain" description="Response regulatory" evidence="7">
    <location>
        <begin position="5"/>
        <end position="122"/>
    </location>
</feature>
<evidence type="ECO:0000313" key="10">
    <source>
        <dbReference type="EMBL" id="UOF00874.1"/>
    </source>
</evidence>
<evidence type="ECO:0000259" key="9">
    <source>
        <dbReference type="PROSITE" id="PS50113"/>
    </source>
</evidence>
<proteinExistence type="predicted"/>
<accession>A0ABY4C7V7</accession>
<dbReference type="SUPFAM" id="SSF55785">
    <property type="entry name" value="PYP-like sensor domain (PAS domain)"/>
    <property type="match status" value="1"/>
</dbReference>
<dbReference type="PROSITE" id="PS50110">
    <property type="entry name" value="RESPONSE_REGULATORY"/>
    <property type="match status" value="2"/>
</dbReference>
<protein>
    <recommendedName>
        <fullName evidence="2">histidine kinase</fullName>
        <ecNumber evidence="2">2.7.13.3</ecNumber>
    </recommendedName>
</protein>
<evidence type="ECO:0000259" key="7">
    <source>
        <dbReference type="PROSITE" id="PS50110"/>
    </source>
</evidence>
<gene>
    <name evidence="10" type="ORF">MNR06_14325</name>
</gene>
<keyword evidence="4" id="KW-0902">Two-component regulatory system</keyword>
<dbReference type="Pfam" id="PF08447">
    <property type="entry name" value="PAS_3"/>
    <property type="match status" value="1"/>
</dbReference>
<dbReference type="SMART" id="SM00448">
    <property type="entry name" value="REC"/>
    <property type="match status" value="2"/>
</dbReference>
<dbReference type="Gene3D" id="3.30.565.10">
    <property type="entry name" value="Histidine kinase-like ATPase, C-terminal domain"/>
    <property type="match status" value="1"/>
</dbReference>
<dbReference type="InterPro" id="IPR036097">
    <property type="entry name" value="HisK_dim/P_sf"/>
</dbReference>